<evidence type="ECO:0000313" key="14">
    <source>
        <dbReference type="RefSeq" id="XP_021846062.1"/>
    </source>
</evidence>
<comment type="subcellular location">
    <subcellularLocation>
        <location evidence="9">Endoplasmic reticulum membrane</location>
        <topology evidence="9">Multi-pass membrane protein</topology>
    </subcellularLocation>
</comment>
<dbReference type="GeneID" id="110785855"/>
<feature type="binding site" evidence="9">
    <location>
        <begin position="47"/>
        <end position="54"/>
    </location>
    <ligand>
        <name>GTP</name>
        <dbReference type="ChEBI" id="CHEBI:37565"/>
    </ligand>
</feature>
<dbReference type="AlphaFoldDB" id="A0A9R0IBH3"/>
<evidence type="ECO:0000256" key="6">
    <source>
        <dbReference type="ARBA" id="ARBA00023054"/>
    </source>
</evidence>
<comment type="function">
    <text evidence="9">Probable GTP-binding protein that may be involved in cell development.</text>
</comment>
<feature type="topological domain" description="Cytoplasmic" evidence="9">
    <location>
        <begin position="724"/>
        <end position="810"/>
    </location>
</feature>
<feature type="domain" description="GB1/RHD3-type G" evidence="12">
    <location>
        <begin position="37"/>
        <end position="252"/>
    </location>
</feature>
<evidence type="ECO:0000313" key="13">
    <source>
        <dbReference type="Proteomes" id="UP000813463"/>
    </source>
</evidence>
<sequence>MDNEAGCCSTQLIDGDGTFNVAGLASFLKGVKLAECGLSYAVVSIMGPQSSGKSTLLNNLFGTNFREMDAFRGRSQTTKGIWLANCAGIEPCTIVMDLEGTDGRERGEDDTAFEKQSALFALAVSDVVLINMWCHDIGREQAANKPLLKTVFQVMMRLFSPRKTTLMFVIRDKTRTPLENLEPVLREDIQKIWDSVPKPQAHKDTPLSEFFNVEVVALSSYEEKEELFKEQVANLRQRFYHSIAPGGLAGDRRGVVPASGFSFSAQQIWQVIKENRDLDLPAHKVMVATVRCEEIANERYSDFTQNQDWLQLEEASQSGPVAGFGKKLSSIIGNCLSEYDSEVVYFDEGVRTSKRKHLEDKLLQLVQPAFHSIMGHLRSGTVDKFKEAFDKALNSGEGFSAASHKCKETFMKLFDEGCDDAVIEQAHWDTSKMSSKLVRDLDEYVASVRATKLAELTSNYEAKLNEALAGPVEALLDGANDETWPSIRKLLRRETQSAVSGFANDLSSFDLDEVTRDKMLARLEDYARGVVEGKAKEEAGKILIRMKDRFTMLFSHDSDSMPRVWTGKEDIKSITKLARSASLKLLSVLAAIRLDVESDDIDRTLVLALVEKSSTSDRSLTISDPLASSSWEKVPSSKTLITPVQCKQLWRQFQMETEYTVTQAIAAQEASRRSNNWLPPPWAIAAMLILGFNEFMTLLRNPLYLLVLFVGFLVSKALWVQMDVTNEFRHGFLPGFLSLSTRILPTVMNMLRNLAEQGNRPATGGAQTNPPLAANSFRGDVNSDGVSSTGSSHVTTNENGTECSSSSKED</sequence>
<dbReference type="Gene3D" id="3.40.50.300">
    <property type="entry name" value="P-loop containing nucleotide triphosphate hydrolases"/>
    <property type="match status" value="1"/>
</dbReference>
<dbReference type="Pfam" id="PF20428">
    <property type="entry name" value="Sey1_3HB"/>
    <property type="match status" value="1"/>
</dbReference>
<keyword evidence="4 9" id="KW-0256">Endoplasmic reticulum</keyword>
<keyword evidence="1 9" id="KW-0812">Transmembrane</keyword>
<dbReference type="PANTHER" id="PTHR45923:SF2">
    <property type="entry name" value="PROTEIN SEY1"/>
    <property type="match status" value="1"/>
</dbReference>
<feature type="topological domain" description="Lumenal" evidence="9">
    <location>
        <begin position="700"/>
        <end position="702"/>
    </location>
</feature>
<dbReference type="GO" id="GO:0005783">
    <property type="term" value="C:endoplasmic reticulum"/>
    <property type="evidence" value="ECO:0000318"/>
    <property type="project" value="GO_Central"/>
</dbReference>
<dbReference type="GO" id="GO:0016320">
    <property type="term" value="P:endoplasmic reticulum membrane fusion"/>
    <property type="evidence" value="ECO:0000318"/>
    <property type="project" value="GO_Central"/>
</dbReference>
<organism evidence="13 14">
    <name type="scientific">Spinacia oleracea</name>
    <name type="common">Spinach</name>
    <dbReference type="NCBI Taxonomy" id="3562"/>
    <lineage>
        <taxon>Eukaryota</taxon>
        <taxon>Viridiplantae</taxon>
        <taxon>Streptophyta</taxon>
        <taxon>Embryophyta</taxon>
        <taxon>Tracheophyta</taxon>
        <taxon>Spermatophyta</taxon>
        <taxon>Magnoliopsida</taxon>
        <taxon>eudicotyledons</taxon>
        <taxon>Gunneridae</taxon>
        <taxon>Pentapetalae</taxon>
        <taxon>Caryophyllales</taxon>
        <taxon>Chenopodiaceae</taxon>
        <taxon>Chenopodioideae</taxon>
        <taxon>Anserineae</taxon>
        <taxon>Spinacia</taxon>
    </lineage>
</organism>
<evidence type="ECO:0000256" key="7">
    <source>
        <dbReference type="ARBA" id="ARBA00023134"/>
    </source>
</evidence>
<feature type="transmembrane region" description="Helical" evidence="11">
    <location>
        <begin position="703"/>
        <end position="720"/>
    </location>
</feature>
<evidence type="ECO:0000259" key="12">
    <source>
        <dbReference type="PROSITE" id="PS51715"/>
    </source>
</evidence>
<dbReference type="HAMAP" id="MF_03109">
    <property type="entry name" value="Sey1"/>
    <property type="match status" value="1"/>
</dbReference>
<accession>A0A9R0IBH3</accession>
<dbReference type="GO" id="GO:0005525">
    <property type="term" value="F:GTP binding"/>
    <property type="evidence" value="ECO:0007669"/>
    <property type="project" value="UniProtKB-UniRule"/>
</dbReference>
<evidence type="ECO:0000256" key="5">
    <source>
        <dbReference type="ARBA" id="ARBA00022989"/>
    </source>
</evidence>
<keyword evidence="13" id="KW-1185">Reference proteome</keyword>
<dbReference type="OrthoDB" id="1597724at2759"/>
<keyword evidence="7 9" id="KW-0342">GTP-binding</keyword>
<keyword evidence="8 9" id="KW-0472">Membrane</keyword>
<proteinExistence type="inferred from homology"/>
<evidence type="ECO:0000256" key="11">
    <source>
        <dbReference type="SAM" id="Phobius"/>
    </source>
</evidence>
<feature type="compositionally biased region" description="Low complexity" evidence="10">
    <location>
        <begin position="779"/>
        <end position="797"/>
    </location>
</feature>
<feature type="region of interest" description="Disordered" evidence="10">
    <location>
        <begin position="758"/>
        <end position="810"/>
    </location>
</feature>
<feature type="compositionally biased region" description="Polar residues" evidence="10">
    <location>
        <begin position="798"/>
        <end position="810"/>
    </location>
</feature>
<dbReference type="SUPFAM" id="SSF52540">
    <property type="entry name" value="P-loop containing nucleoside triphosphate hydrolases"/>
    <property type="match status" value="1"/>
</dbReference>
<name>A0A9R0IBH3_SPIOL</name>
<dbReference type="GO" id="GO:0005789">
    <property type="term" value="C:endoplasmic reticulum membrane"/>
    <property type="evidence" value="ECO:0007669"/>
    <property type="project" value="UniProtKB-SubCell"/>
</dbReference>
<dbReference type="PANTHER" id="PTHR45923">
    <property type="entry name" value="PROTEIN SEY1"/>
    <property type="match status" value="1"/>
</dbReference>
<dbReference type="GO" id="GO:0003924">
    <property type="term" value="F:GTPase activity"/>
    <property type="evidence" value="ECO:0000318"/>
    <property type="project" value="GO_Central"/>
</dbReference>
<dbReference type="InterPro" id="IPR030386">
    <property type="entry name" value="G_GB1_RHD3_dom"/>
</dbReference>
<dbReference type="InterPro" id="IPR008803">
    <property type="entry name" value="RHD3/Sey1"/>
</dbReference>
<dbReference type="InterPro" id="IPR046758">
    <property type="entry name" value="Sey1/RHD3-like_3HB"/>
</dbReference>
<evidence type="ECO:0000256" key="2">
    <source>
        <dbReference type="ARBA" id="ARBA00022741"/>
    </source>
</evidence>
<dbReference type="PROSITE" id="PS51715">
    <property type="entry name" value="G_GB1_RHD3"/>
    <property type="match status" value="1"/>
</dbReference>
<keyword evidence="2 9" id="KW-0547">Nucleotide-binding</keyword>
<dbReference type="FunFam" id="3.40.50.300:FF:002271">
    <property type="entry name" value="Protein ROOT HAIR DEFECTIVE 3 homolog"/>
    <property type="match status" value="1"/>
</dbReference>
<reference evidence="14" key="2">
    <citation type="submission" date="2025-08" db="UniProtKB">
        <authorList>
            <consortium name="RefSeq"/>
        </authorList>
    </citation>
    <scope>IDENTIFICATION</scope>
    <source>
        <tissue evidence="14">Leaf</tissue>
    </source>
</reference>
<evidence type="ECO:0000256" key="9">
    <source>
        <dbReference type="HAMAP-Rule" id="MF_03109"/>
    </source>
</evidence>
<gene>
    <name evidence="14" type="primary">LOC110785855</name>
</gene>
<evidence type="ECO:0000256" key="10">
    <source>
        <dbReference type="SAM" id="MobiDB-lite"/>
    </source>
</evidence>
<dbReference type="Pfam" id="PF05879">
    <property type="entry name" value="RHD3_GTPase"/>
    <property type="match status" value="1"/>
</dbReference>
<dbReference type="RefSeq" id="XP_021846062.1">
    <property type="nucleotide sequence ID" value="XM_021990370.2"/>
</dbReference>
<evidence type="ECO:0000256" key="8">
    <source>
        <dbReference type="ARBA" id="ARBA00023136"/>
    </source>
</evidence>
<keyword evidence="5 9" id="KW-1133">Transmembrane helix</keyword>
<evidence type="ECO:0000256" key="1">
    <source>
        <dbReference type="ARBA" id="ARBA00022692"/>
    </source>
</evidence>
<keyword evidence="3 9" id="KW-0378">Hydrolase</keyword>
<evidence type="ECO:0000256" key="3">
    <source>
        <dbReference type="ARBA" id="ARBA00022801"/>
    </source>
</evidence>
<comment type="similarity">
    <text evidence="9">Belongs to the TRAFAC class dynamin-like GTPase superfamily. GB1/RHD3 GTPase family. RHD3 subfamily.</text>
</comment>
<feature type="topological domain" description="Cytoplasmic" evidence="9">
    <location>
        <begin position="1"/>
        <end position="678"/>
    </location>
</feature>
<dbReference type="EC" id="3.6.5.-" evidence="9"/>
<dbReference type="InterPro" id="IPR027417">
    <property type="entry name" value="P-loop_NTPase"/>
</dbReference>
<dbReference type="Proteomes" id="UP000813463">
    <property type="component" value="Chromosome 6"/>
</dbReference>
<reference evidence="13" key="1">
    <citation type="journal article" date="2021" name="Nat. Commun.">
        <title>Genomic analyses provide insights into spinach domestication and the genetic basis of agronomic traits.</title>
        <authorList>
            <person name="Cai X."/>
            <person name="Sun X."/>
            <person name="Xu C."/>
            <person name="Sun H."/>
            <person name="Wang X."/>
            <person name="Ge C."/>
            <person name="Zhang Z."/>
            <person name="Wang Q."/>
            <person name="Fei Z."/>
            <person name="Jiao C."/>
            <person name="Wang Q."/>
        </authorList>
    </citation>
    <scope>NUCLEOTIDE SEQUENCE [LARGE SCALE GENOMIC DNA]</scope>
    <source>
        <strain evidence="13">cv. Varoflay</strain>
    </source>
</reference>
<dbReference type="CDD" id="cd01851">
    <property type="entry name" value="GBP"/>
    <property type="match status" value="1"/>
</dbReference>
<protein>
    <recommendedName>
        <fullName evidence="9">Protein ROOT HAIR DEFECTIVE 3 homolog</fullName>
        <ecNumber evidence="9">3.6.5.-</ecNumber>
    </recommendedName>
    <alternativeName>
        <fullName evidence="9">Protein SEY1 homolog</fullName>
    </alternativeName>
</protein>
<dbReference type="KEGG" id="soe:110785855"/>
<evidence type="ECO:0000256" key="4">
    <source>
        <dbReference type="ARBA" id="ARBA00022824"/>
    </source>
</evidence>
<keyword evidence="6" id="KW-0175">Coiled coil</keyword>